<feature type="signal peptide" evidence="1">
    <location>
        <begin position="1"/>
        <end position="25"/>
    </location>
</feature>
<evidence type="ECO:0000256" key="1">
    <source>
        <dbReference type="SAM" id="SignalP"/>
    </source>
</evidence>
<protein>
    <submittedName>
        <fullName evidence="2">Uncharacterized protein</fullName>
    </submittedName>
</protein>
<dbReference type="EMBL" id="JBHMCF010000008">
    <property type="protein sequence ID" value="MFB9469744.1"/>
    <property type="molecule type" value="Genomic_DNA"/>
</dbReference>
<evidence type="ECO:0000313" key="2">
    <source>
        <dbReference type="EMBL" id="MFB9469744.1"/>
    </source>
</evidence>
<gene>
    <name evidence="2" type="ORF">ACFFR3_09520</name>
</gene>
<accession>A0ABV5NHI8</accession>
<dbReference type="Proteomes" id="UP001589568">
    <property type="component" value="Unassembled WGS sequence"/>
</dbReference>
<feature type="chain" id="PRO_5047380418" evidence="1">
    <location>
        <begin position="26"/>
        <end position="53"/>
    </location>
</feature>
<organism evidence="2 3">
    <name type="scientific">Nonomuraea salmonea</name>
    <dbReference type="NCBI Taxonomy" id="46181"/>
    <lineage>
        <taxon>Bacteria</taxon>
        <taxon>Bacillati</taxon>
        <taxon>Actinomycetota</taxon>
        <taxon>Actinomycetes</taxon>
        <taxon>Streptosporangiales</taxon>
        <taxon>Streptosporangiaceae</taxon>
        <taxon>Nonomuraea</taxon>
    </lineage>
</organism>
<comment type="caution">
    <text evidence="2">The sequence shown here is derived from an EMBL/GenBank/DDBJ whole genome shotgun (WGS) entry which is preliminary data.</text>
</comment>
<proteinExistence type="predicted"/>
<sequence length="53" mass="5131">MLLSIGISALAIAAGLLAGVQPAQAAGAMACHVSPGIPYKGGGFTDISEKTTC</sequence>
<keyword evidence="3" id="KW-1185">Reference proteome</keyword>
<reference evidence="2 3" key="1">
    <citation type="submission" date="2024-09" db="EMBL/GenBank/DDBJ databases">
        <authorList>
            <person name="Sun Q."/>
            <person name="Mori K."/>
        </authorList>
    </citation>
    <scope>NUCLEOTIDE SEQUENCE [LARGE SCALE GENOMIC DNA]</scope>
    <source>
        <strain evidence="2 3">JCM 3324</strain>
    </source>
</reference>
<name>A0ABV5NHI8_9ACTN</name>
<evidence type="ECO:0000313" key="3">
    <source>
        <dbReference type="Proteomes" id="UP001589568"/>
    </source>
</evidence>
<keyword evidence="1" id="KW-0732">Signal</keyword>
<dbReference type="RefSeq" id="WP_345407982.1">
    <property type="nucleotide sequence ID" value="NZ_BAAAXS010000001.1"/>
</dbReference>